<dbReference type="InterPro" id="IPR040839">
    <property type="entry name" value="MG4"/>
</dbReference>
<dbReference type="EMBL" id="MFHT01000017">
    <property type="protein sequence ID" value="OGF77496.1"/>
    <property type="molecule type" value="Genomic_DNA"/>
</dbReference>
<dbReference type="Pfam" id="PF17789">
    <property type="entry name" value="MG4"/>
    <property type="match status" value="1"/>
</dbReference>
<reference evidence="3 4" key="1">
    <citation type="journal article" date="2016" name="Nat. Commun.">
        <title>Thousands of microbial genomes shed light on interconnected biogeochemical processes in an aquifer system.</title>
        <authorList>
            <person name="Anantharaman K."/>
            <person name="Brown C.T."/>
            <person name="Hug L.A."/>
            <person name="Sharon I."/>
            <person name="Castelle C.J."/>
            <person name="Probst A.J."/>
            <person name="Thomas B.C."/>
            <person name="Singh A."/>
            <person name="Wilkins M.J."/>
            <person name="Karaoz U."/>
            <person name="Brodie E.L."/>
            <person name="Williams K.H."/>
            <person name="Hubbard S.S."/>
            <person name="Banfield J.F."/>
        </authorList>
    </citation>
    <scope>NUCLEOTIDE SEQUENCE [LARGE SCALE GENOMIC DNA]</scope>
</reference>
<name>A0A1F5WPA5_9BACT</name>
<evidence type="ECO:0000313" key="3">
    <source>
        <dbReference type="EMBL" id="OGF77496.1"/>
    </source>
</evidence>
<evidence type="ECO:0000256" key="1">
    <source>
        <dbReference type="SAM" id="Phobius"/>
    </source>
</evidence>
<accession>A0A1F5WPA5</accession>
<feature type="domain" description="Macroglobulin" evidence="2">
    <location>
        <begin position="173"/>
        <end position="240"/>
    </location>
</feature>
<proteinExistence type="predicted"/>
<comment type="caution">
    <text evidence="3">The sequence shown here is derived from an EMBL/GenBank/DDBJ whole genome shotgun (WGS) entry which is preliminary data.</text>
</comment>
<dbReference type="Gene3D" id="2.60.40.10">
    <property type="entry name" value="Immunoglobulins"/>
    <property type="match status" value="1"/>
</dbReference>
<protein>
    <recommendedName>
        <fullName evidence="2">Macroglobulin domain-containing protein</fullName>
    </recommendedName>
</protein>
<dbReference type="AlphaFoldDB" id="A0A1F5WPA5"/>
<evidence type="ECO:0000259" key="2">
    <source>
        <dbReference type="Pfam" id="PF17789"/>
    </source>
</evidence>
<keyword evidence="1" id="KW-1133">Transmembrane helix</keyword>
<dbReference type="InterPro" id="IPR013783">
    <property type="entry name" value="Ig-like_fold"/>
</dbReference>
<feature type="transmembrane region" description="Helical" evidence="1">
    <location>
        <begin position="257"/>
        <end position="276"/>
    </location>
</feature>
<keyword evidence="1" id="KW-0472">Membrane</keyword>
<organism evidence="3 4">
    <name type="scientific">Candidatus Giovannonibacteria bacterium RIFCSPHIGHO2_12_FULL_43_15</name>
    <dbReference type="NCBI Taxonomy" id="1798341"/>
    <lineage>
        <taxon>Bacteria</taxon>
        <taxon>Candidatus Giovannoniibacteriota</taxon>
    </lineage>
</organism>
<evidence type="ECO:0000313" key="4">
    <source>
        <dbReference type="Proteomes" id="UP000177723"/>
    </source>
</evidence>
<dbReference type="Proteomes" id="UP000177723">
    <property type="component" value="Unassembled WGS sequence"/>
</dbReference>
<keyword evidence="1" id="KW-0812">Transmembrane</keyword>
<sequence length="281" mass="31307">MTDYRIQVTATKATWVGDKAYYELTARIVTRRKSVVFPEGEFITFDPGGHRKQVDNKGMAFLRLSTDRQGVFTTTASLESDPDVHDEVEVVVPEKPISASKAKKKAEDDKARAESAESLKKIREARKKPGVVQVLHDEEKLLAEIRESRQKGLPTPQKLGEPAISFPGTRGNYRLNVFVQNDDGQPVAGVPVSVTVSIPTEYEYPREFTTDAHGRVNEPFLIEVEGTVVIVRVRGKTERFDYLEVLPPPPLTVSQRWGLGIGLSLFVTAILIGFWLSTMAP</sequence>
<gene>
    <name evidence="3" type="ORF">A3F23_00790</name>
</gene>